<evidence type="ECO:0000259" key="1">
    <source>
        <dbReference type="Pfam" id="PF13529"/>
    </source>
</evidence>
<organism evidence="2 3">
    <name type="scientific">Candidatus Giovannonibacteria bacterium GW2011_GWA2_44_26</name>
    <dbReference type="NCBI Taxonomy" id="1618648"/>
    <lineage>
        <taxon>Bacteria</taxon>
        <taxon>Candidatus Giovannoniibacteriota</taxon>
    </lineage>
</organism>
<evidence type="ECO:0000313" key="3">
    <source>
        <dbReference type="Proteomes" id="UP000033945"/>
    </source>
</evidence>
<gene>
    <name evidence="2" type="ORF">UW55_C0001G0056</name>
</gene>
<dbReference type="InterPro" id="IPR039564">
    <property type="entry name" value="Peptidase_C39-like"/>
</dbReference>
<evidence type="ECO:0000313" key="2">
    <source>
        <dbReference type="EMBL" id="KKT63763.1"/>
    </source>
</evidence>
<reference evidence="2 3" key="1">
    <citation type="journal article" date="2015" name="Nature">
        <title>rRNA introns, odd ribosomes, and small enigmatic genomes across a large radiation of phyla.</title>
        <authorList>
            <person name="Brown C.T."/>
            <person name="Hug L.A."/>
            <person name="Thomas B.C."/>
            <person name="Sharon I."/>
            <person name="Castelle C.J."/>
            <person name="Singh A."/>
            <person name="Wilkins M.J."/>
            <person name="Williams K.H."/>
            <person name="Banfield J.F."/>
        </authorList>
    </citation>
    <scope>NUCLEOTIDE SEQUENCE [LARGE SCALE GENOMIC DNA]</scope>
</reference>
<dbReference type="Gene3D" id="3.90.70.10">
    <property type="entry name" value="Cysteine proteinases"/>
    <property type="match status" value="1"/>
</dbReference>
<sequence>MKSFLHLFYKIRGKFLENSAKNKLSKLKNSEYRLPYQIPYVSQYASKELAESYVKNAELLASDPRWRDFGAETPEEYAFWSRRICGMACFQMILLSLRRPTSKLMELGKKAMTAGCYLLDPKNPKRLVGLLHKPFLKFIDKFGLAGKLMWYIGPAVIAYEILNKNFVIASVSHEIRFRDARPEDKTGHLVLVHGFKMNGGIIAGFYIHNPSGFYGISQENHFVPADDFLNCFSGRIIVLKLK</sequence>
<protein>
    <recommendedName>
        <fullName evidence="1">Peptidase C39-like domain-containing protein</fullName>
    </recommendedName>
</protein>
<dbReference type="AlphaFoldDB" id="A0A0G1IXP7"/>
<proteinExistence type="predicted"/>
<dbReference type="Pfam" id="PF13529">
    <property type="entry name" value="Peptidase_C39_2"/>
    <property type="match status" value="1"/>
</dbReference>
<dbReference type="Proteomes" id="UP000033945">
    <property type="component" value="Unassembled WGS sequence"/>
</dbReference>
<accession>A0A0G1IXP7</accession>
<name>A0A0G1IXP7_9BACT</name>
<comment type="caution">
    <text evidence="2">The sequence shown here is derived from an EMBL/GenBank/DDBJ whole genome shotgun (WGS) entry which is preliminary data.</text>
</comment>
<dbReference type="EMBL" id="LCIT01000001">
    <property type="protein sequence ID" value="KKT63763.1"/>
    <property type="molecule type" value="Genomic_DNA"/>
</dbReference>
<feature type="domain" description="Peptidase C39-like" evidence="1">
    <location>
        <begin position="39"/>
        <end position="210"/>
    </location>
</feature>